<organism evidence="1 2">
    <name type="scientific">Trichonephila inaurata madagascariensis</name>
    <dbReference type="NCBI Taxonomy" id="2747483"/>
    <lineage>
        <taxon>Eukaryota</taxon>
        <taxon>Metazoa</taxon>
        <taxon>Ecdysozoa</taxon>
        <taxon>Arthropoda</taxon>
        <taxon>Chelicerata</taxon>
        <taxon>Arachnida</taxon>
        <taxon>Araneae</taxon>
        <taxon>Araneomorphae</taxon>
        <taxon>Entelegynae</taxon>
        <taxon>Araneoidea</taxon>
        <taxon>Nephilidae</taxon>
        <taxon>Trichonephila</taxon>
        <taxon>Trichonephila inaurata</taxon>
    </lineage>
</organism>
<sequence length="110" mass="12798">MGFLKKFPHMSNSEEKKHNLGEICVLLFEKKGNWRTASEYWFRWLENGDFGIHDKDGQKENSLRCRMGCFIEKRLMSNAIRIRKFFGNDSTCNSITSERSGSKTKKLGAI</sequence>
<dbReference type="EMBL" id="BMAV01011953">
    <property type="protein sequence ID" value="GFY58232.1"/>
    <property type="molecule type" value="Genomic_DNA"/>
</dbReference>
<comment type="caution">
    <text evidence="1">The sequence shown here is derived from an EMBL/GenBank/DDBJ whole genome shotgun (WGS) entry which is preliminary data.</text>
</comment>
<keyword evidence="2" id="KW-1185">Reference proteome</keyword>
<reference evidence="1" key="1">
    <citation type="submission" date="2020-08" db="EMBL/GenBank/DDBJ databases">
        <title>Multicomponent nature underlies the extraordinary mechanical properties of spider dragline silk.</title>
        <authorList>
            <person name="Kono N."/>
            <person name="Nakamura H."/>
            <person name="Mori M."/>
            <person name="Yoshida Y."/>
            <person name="Ohtoshi R."/>
            <person name="Malay A.D."/>
            <person name="Moran D.A.P."/>
            <person name="Tomita M."/>
            <person name="Numata K."/>
            <person name="Arakawa K."/>
        </authorList>
    </citation>
    <scope>NUCLEOTIDE SEQUENCE</scope>
</reference>
<evidence type="ECO:0000313" key="1">
    <source>
        <dbReference type="EMBL" id="GFY58232.1"/>
    </source>
</evidence>
<accession>A0A8X7C9G0</accession>
<dbReference type="Proteomes" id="UP000886998">
    <property type="component" value="Unassembled WGS sequence"/>
</dbReference>
<name>A0A8X7C9G0_9ARAC</name>
<proteinExistence type="predicted"/>
<evidence type="ECO:0000313" key="2">
    <source>
        <dbReference type="Proteomes" id="UP000886998"/>
    </source>
</evidence>
<gene>
    <name evidence="1" type="ORF">TNIN_85611</name>
</gene>
<dbReference type="AlphaFoldDB" id="A0A8X7C9G0"/>
<protein>
    <submittedName>
        <fullName evidence="1">Uncharacterized protein</fullName>
    </submittedName>
</protein>